<gene>
    <name evidence="2" type="ORF">RCC_08892</name>
</gene>
<dbReference type="AlphaFoldDB" id="A0A2D3VDP1"/>
<dbReference type="EMBL" id="FJUY01000015">
    <property type="protein sequence ID" value="CZT23182.1"/>
    <property type="molecule type" value="Genomic_DNA"/>
</dbReference>
<feature type="region of interest" description="Disordered" evidence="1">
    <location>
        <begin position="172"/>
        <end position="212"/>
    </location>
</feature>
<organism evidence="2 3">
    <name type="scientific">Ramularia collo-cygni</name>
    <dbReference type="NCBI Taxonomy" id="112498"/>
    <lineage>
        <taxon>Eukaryota</taxon>
        <taxon>Fungi</taxon>
        <taxon>Dikarya</taxon>
        <taxon>Ascomycota</taxon>
        <taxon>Pezizomycotina</taxon>
        <taxon>Dothideomycetes</taxon>
        <taxon>Dothideomycetidae</taxon>
        <taxon>Mycosphaerellales</taxon>
        <taxon>Mycosphaerellaceae</taxon>
        <taxon>Ramularia</taxon>
    </lineage>
</organism>
<dbReference type="GeneID" id="35603972"/>
<keyword evidence="3" id="KW-1185">Reference proteome</keyword>
<evidence type="ECO:0000313" key="2">
    <source>
        <dbReference type="EMBL" id="CZT23182.1"/>
    </source>
</evidence>
<accession>A0A2D3VDP1</accession>
<dbReference type="RefSeq" id="XP_023629906.1">
    <property type="nucleotide sequence ID" value="XM_023774138.1"/>
</dbReference>
<proteinExistence type="predicted"/>
<reference evidence="2 3" key="1">
    <citation type="submission" date="2016-03" db="EMBL/GenBank/DDBJ databases">
        <authorList>
            <person name="Ploux O."/>
        </authorList>
    </citation>
    <scope>NUCLEOTIDE SEQUENCE [LARGE SCALE GENOMIC DNA]</scope>
    <source>
        <strain evidence="2 3">URUG2</strain>
    </source>
</reference>
<sequence length="212" mass="24472">MATPSKSQWSRLDMALGELCIDYHRTERDAGARAAPEAEWKAWLDKRIDRAKRNRLARHAVGTERNEGLYEASMSMDKAKLASYGSQANDYEWILNPEEDPAGEGGDDEAWGKFPPPEGRSNYQQWICERIARANRNREDGQQPTARRASDVSEDHHEMDFDIWMDSEIQKEGGYPLVRDNMEADDDNNPSQNSIEDRHAEWYKPSRELKKN</sequence>
<protein>
    <submittedName>
        <fullName evidence="2">Uncharacterized protein</fullName>
    </submittedName>
</protein>
<feature type="region of interest" description="Disordered" evidence="1">
    <location>
        <begin position="135"/>
        <end position="156"/>
    </location>
</feature>
<feature type="compositionally biased region" description="Basic and acidic residues" evidence="1">
    <location>
        <begin position="195"/>
        <end position="212"/>
    </location>
</feature>
<evidence type="ECO:0000313" key="3">
    <source>
        <dbReference type="Proteomes" id="UP000225277"/>
    </source>
</evidence>
<evidence type="ECO:0000256" key="1">
    <source>
        <dbReference type="SAM" id="MobiDB-lite"/>
    </source>
</evidence>
<dbReference type="Proteomes" id="UP000225277">
    <property type="component" value="Unassembled WGS sequence"/>
</dbReference>
<name>A0A2D3VDP1_9PEZI</name>